<dbReference type="SUPFAM" id="SSF48097">
    <property type="entry name" value="Regulator of G-protein signaling, RGS"/>
    <property type="match status" value="1"/>
</dbReference>
<feature type="compositionally biased region" description="Low complexity" evidence="1">
    <location>
        <begin position="71"/>
        <end position="92"/>
    </location>
</feature>
<sequence length="422" mass="45868">MPRFRSSSRAGLLLLGLSGRDHRDRDKEPAACADPGHGHIPTDPESAHAEQSHHYNNPPGSKRSHHAAEISSSSSSSVRSSVSSQSNSEPVSPMYASAPPQMSYFSYTSAPTSAPSANSSCLATAAAAPGGDRTSKRLPTLDEVLSNDAVSPFSLTEFIAYLAQNHCLETLEFTMDVKRYTEVYDTAFTTTMPPHMTRITVGHRSYDHLMLLWHRITDSYIRPDSPRELNLPANVRDDLLSLARVNVPPEPEKFTRAVLAVKDLMTASVFIRFLNDAQASAISEEPEPGEITSSTSAMWRFPSLHQHHASHRQIRPSARSISSDIPPDPLRPEYFRASGSGSSEDDSGYTLSGSASPTTPPESPGVVLDEDFSENKSTPTGLAATPGNRSNTTVTNGSKPSLGWRRMSKRFKWRSGSSSGDQ</sequence>
<dbReference type="OrthoDB" id="10266999at2759"/>
<evidence type="ECO:0000313" key="4">
    <source>
        <dbReference type="Proteomes" id="UP000094385"/>
    </source>
</evidence>
<accession>A0A1E3PXW9</accession>
<dbReference type="InterPro" id="IPR016137">
    <property type="entry name" value="RGS"/>
</dbReference>
<feature type="compositionally biased region" description="Polar residues" evidence="1">
    <location>
        <begin position="387"/>
        <end position="399"/>
    </location>
</feature>
<gene>
    <name evidence="3" type="ORF">LIPSTDRAFT_176938</name>
</gene>
<evidence type="ECO:0000259" key="2">
    <source>
        <dbReference type="PROSITE" id="PS50132"/>
    </source>
</evidence>
<feature type="region of interest" description="Disordered" evidence="1">
    <location>
        <begin position="305"/>
        <end position="422"/>
    </location>
</feature>
<reference evidence="3 4" key="1">
    <citation type="journal article" date="2016" name="Proc. Natl. Acad. Sci. U.S.A.">
        <title>Comparative genomics of biotechnologically important yeasts.</title>
        <authorList>
            <person name="Riley R."/>
            <person name="Haridas S."/>
            <person name="Wolfe K.H."/>
            <person name="Lopes M.R."/>
            <person name="Hittinger C.T."/>
            <person name="Goeker M."/>
            <person name="Salamov A.A."/>
            <person name="Wisecaver J.H."/>
            <person name="Long T.M."/>
            <person name="Calvey C.H."/>
            <person name="Aerts A.L."/>
            <person name="Barry K.W."/>
            <person name="Choi C."/>
            <person name="Clum A."/>
            <person name="Coughlan A.Y."/>
            <person name="Deshpande S."/>
            <person name="Douglass A.P."/>
            <person name="Hanson S.J."/>
            <person name="Klenk H.-P."/>
            <person name="LaButti K.M."/>
            <person name="Lapidus A."/>
            <person name="Lindquist E.A."/>
            <person name="Lipzen A.M."/>
            <person name="Meier-Kolthoff J.P."/>
            <person name="Ohm R.A."/>
            <person name="Otillar R.P."/>
            <person name="Pangilinan J.L."/>
            <person name="Peng Y."/>
            <person name="Rokas A."/>
            <person name="Rosa C.A."/>
            <person name="Scheuner C."/>
            <person name="Sibirny A.A."/>
            <person name="Slot J.C."/>
            <person name="Stielow J.B."/>
            <person name="Sun H."/>
            <person name="Kurtzman C.P."/>
            <person name="Blackwell M."/>
            <person name="Grigoriev I.V."/>
            <person name="Jeffries T.W."/>
        </authorList>
    </citation>
    <scope>NUCLEOTIDE SEQUENCE [LARGE SCALE GENOMIC DNA]</scope>
    <source>
        <strain evidence="3 4">NRRL Y-11557</strain>
    </source>
</reference>
<protein>
    <recommendedName>
        <fullName evidence="2">RGS domain-containing protein</fullName>
    </recommendedName>
</protein>
<dbReference type="PANTHER" id="PTHR10845">
    <property type="entry name" value="REGULATOR OF G PROTEIN SIGNALING"/>
    <property type="match status" value="1"/>
</dbReference>
<dbReference type="Proteomes" id="UP000094385">
    <property type="component" value="Unassembled WGS sequence"/>
</dbReference>
<keyword evidence="4" id="KW-1185">Reference proteome</keyword>
<dbReference type="PANTHER" id="PTHR10845:SF267">
    <property type="entry name" value="REGULATOR OF G PROTEIN SIGNALING DOMAIN PROTEIN (AFU_ORTHOLOGUE AFUA_6G06860)"/>
    <property type="match status" value="1"/>
</dbReference>
<dbReference type="InterPro" id="IPR044926">
    <property type="entry name" value="RGS_subdomain_2"/>
</dbReference>
<feature type="compositionally biased region" description="Basic and acidic residues" evidence="1">
    <location>
        <begin position="36"/>
        <end position="53"/>
    </location>
</feature>
<dbReference type="EMBL" id="KV454301">
    <property type="protein sequence ID" value="ODQ70180.1"/>
    <property type="molecule type" value="Genomic_DNA"/>
</dbReference>
<organism evidence="3 4">
    <name type="scientific">Lipomyces starkeyi NRRL Y-11557</name>
    <dbReference type="NCBI Taxonomy" id="675824"/>
    <lineage>
        <taxon>Eukaryota</taxon>
        <taxon>Fungi</taxon>
        <taxon>Dikarya</taxon>
        <taxon>Ascomycota</taxon>
        <taxon>Saccharomycotina</taxon>
        <taxon>Lipomycetes</taxon>
        <taxon>Lipomycetales</taxon>
        <taxon>Lipomycetaceae</taxon>
        <taxon>Lipomyces</taxon>
    </lineage>
</organism>
<feature type="compositionally biased region" description="Low complexity" evidence="1">
    <location>
        <begin position="1"/>
        <end position="18"/>
    </location>
</feature>
<feature type="compositionally biased region" description="Basic residues" evidence="1">
    <location>
        <begin position="305"/>
        <end position="314"/>
    </location>
</feature>
<dbReference type="AlphaFoldDB" id="A0A1E3PXW9"/>
<dbReference type="SMART" id="SM00315">
    <property type="entry name" value="RGS"/>
    <property type="match status" value="1"/>
</dbReference>
<feature type="compositionally biased region" description="Basic and acidic residues" evidence="1">
    <location>
        <begin position="19"/>
        <end position="29"/>
    </location>
</feature>
<dbReference type="PROSITE" id="PS50132">
    <property type="entry name" value="RGS"/>
    <property type="match status" value="1"/>
</dbReference>
<dbReference type="Gene3D" id="1.10.167.10">
    <property type="entry name" value="Regulator of G-protein Signalling 4, domain 2"/>
    <property type="match status" value="1"/>
</dbReference>
<evidence type="ECO:0000256" key="1">
    <source>
        <dbReference type="SAM" id="MobiDB-lite"/>
    </source>
</evidence>
<name>A0A1E3PXW9_LIPST</name>
<feature type="region of interest" description="Disordered" evidence="1">
    <location>
        <begin position="1"/>
        <end position="95"/>
    </location>
</feature>
<dbReference type="Pfam" id="PF00615">
    <property type="entry name" value="RGS"/>
    <property type="match status" value="1"/>
</dbReference>
<proteinExistence type="predicted"/>
<dbReference type="CDD" id="cd07440">
    <property type="entry name" value="RGS"/>
    <property type="match status" value="1"/>
</dbReference>
<feature type="domain" description="RGS" evidence="2">
    <location>
        <begin position="158"/>
        <end position="276"/>
    </location>
</feature>
<evidence type="ECO:0000313" key="3">
    <source>
        <dbReference type="EMBL" id="ODQ70180.1"/>
    </source>
</evidence>
<dbReference type="InterPro" id="IPR036305">
    <property type="entry name" value="RGS_sf"/>
</dbReference>